<name>A0A151I7F2_9HYME</name>
<dbReference type="Proteomes" id="UP000078542">
    <property type="component" value="Unassembled WGS sequence"/>
</dbReference>
<gene>
    <name evidence="1" type="ORF">ALC62_15348</name>
</gene>
<keyword evidence="2" id="KW-1185">Reference proteome</keyword>
<protein>
    <submittedName>
        <fullName evidence="1">Uncharacterized protein</fullName>
    </submittedName>
</protein>
<dbReference type="PANTHER" id="PTHR33053:SF9">
    <property type="entry name" value="AGAP000105-PA"/>
    <property type="match status" value="1"/>
</dbReference>
<dbReference type="EMBL" id="KQ978419">
    <property type="protein sequence ID" value="KYM94043.1"/>
    <property type="molecule type" value="Genomic_DNA"/>
</dbReference>
<feature type="non-terminal residue" evidence="1">
    <location>
        <position position="1"/>
    </location>
</feature>
<evidence type="ECO:0000313" key="2">
    <source>
        <dbReference type="Proteomes" id="UP000078542"/>
    </source>
</evidence>
<organism evidence="1 2">
    <name type="scientific">Cyphomyrmex costatus</name>
    <dbReference type="NCBI Taxonomy" id="456900"/>
    <lineage>
        <taxon>Eukaryota</taxon>
        <taxon>Metazoa</taxon>
        <taxon>Ecdysozoa</taxon>
        <taxon>Arthropoda</taxon>
        <taxon>Hexapoda</taxon>
        <taxon>Insecta</taxon>
        <taxon>Pterygota</taxon>
        <taxon>Neoptera</taxon>
        <taxon>Endopterygota</taxon>
        <taxon>Hymenoptera</taxon>
        <taxon>Apocrita</taxon>
        <taxon>Aculeata</taxon>
        <taxon>Formicoidea</taxon>
        <taxon>Formicidae</taxon>
        <taxon>Myrmicinae</taxon>
        <taxon>Cyphomyrmex</taxon>
    </lineage>
</organism>
<reference evidence="1 2" key="1">
    <citation type="submission" date="2016-03" db="EMBL/GenBank/DDBJ databases">
        <title>Cyphomyrmex costatus WGS genome.</title>
        <authorList>
            <person name="Nygaard S."/>
            <person name="Hu H."/>
            <person name="Boomsma J."/>
            <person name="Zhang G."/>
        </authorList>
    </citation>
    <scope>NUCLEOTIDE SEQUENCE [LARGE SCALE GENOMIC DNA]</scope>
    <source>
        <strain evidence="1">MS0001</strain>
        <tissue evidence="1">Whole body</tissue>
    </source>
</reference>
<accession>A0A151I7F2</accession>
<sequence length="558" mass="64887">DLQKLIIEDSISHNTANKLLSILRKHGYIELPCDVRSLLLTPRNVSINFKSIGRGHYIHFGLSSTLERSIKIYFNFLKTKEIKLNLNIDGLPLSKSSDSQFWPIMASIEEIDVYTLPFIIGAYHGMCKPNDANEFLTDFVNEFIELSQSGITVYNETYTIVINAILCDAPAKSFVTYTKGHTGYFSCSKCVQEGDFLNNRVIYPETNCTLRTNDTFRNRIQSEHHTERWGMHRYMVSQIPLDYMHLVCLGVTKRLLQLWLRGNKNIRLSAEDIKSVSYHLIAIRSCIPSEFSRKPRSLDELDRWKATEFRQFLLYTGIVIMKLIMQPMHYNHFVTFSIVIRILSDPQLCISFNDYAKSLLLWFTFNYGNIYGYEYMSHNVHNVIHLANDVKTFGHLDSFSCFKFENHMQKIKKKLHQSGKPLQELSNRIFEELQIPVQLQNHMQFPIVIYKTRSKNKEISYLQFDNCALLDDNFVIVILDILEQNQVLCIHAQRFLNPKALFNTPCDSRKLGISVLSNITKFDNITIPVARIQRKCLKLKYLDEVNSYVIVPLLLTND</sequence>
<dbReference type="AlphaFoldDB" id="A0A151I7F2"/>
<evidence type="ECO:0000313" key="1">
    <source>
        <dbReference type="EMBL" id="KYM94043.1"/>
    </source>
</evidence>
<dbReference type="STRING" id="456900.A0A151I7F2"/>
<dbReference type="PANTHER" id="PTHR33053">
    <property type="entry name" value="PROTEIN, PUTATIVE-RELATED"/>
    <property type="match status" value="1"/>
</dbReference>
<proteinExistence type="predicted"/>